<organism evidence="2 3">
    <name type="scientific">Diaporthe helianthi</name>
    <dbReference type="NCBI Taxonomy" id="158607"/>
    <lineage>
        <taxon>Eukaryota</taxon>
        <taxon>Fungi</taxon>
        <taxon>Dikarya</taxon>
        <taxon>Ascomycota</taxon>
        <taxon>Pezizomycotina</taxon>
        <taxon>Sordariomycetes</taxon>
        <taxon>Sordariomycetidae</taxon>
        <taxon>Diaporthales</taxon>
        <taxon>Diaporthaceae</taxon>
        <taxon>Diaporthe</taxon>
    </lineage>
</organism>
<comment type="caution">
    <text evidence="2">The sequence shown here is derived from an EMBL/GenBank/DDBJ whole genome shotgun (WGS) entry which is preliminary data.</text>
</comment>
<evidence type="ECO:0000313" key="2">
    <source>
        <dbReference type="EMBL" id="POS69133.1"/>
    </source>
</evidence>
<dbReference type="OrthoDB" id="5238820at2759"/>
<dbReference type="EMBL" id="MAVT02002625">
    <property type="protein sequence ID" value="POS69133.1"/>
    <property type="molecule type" value="Genomic_DNA"/>
</dbReference>
<name>A0A2P5HFV2_DIAHE</name>
<evidence type="ECO:0000313" key="3">
    <source>
        <dbReference type="Proteomes" id="UP000094444"/>
    </source>
</evidence>
<accession>A0A2P5HFV2</accession>
<dbReference type="InParanoid" id="A0A2P5HFV2"/>
<feature type="region of interest" description="Disordered" evidence="1">
    <location>
        <begin position="56"/>
        <end position="81"/>
    </location>
</feature>
<gene>
    <name evidence="2" type="ORF">DHEL01_v212475</name>
</gene>
<proteinExistence type="predicted"/>
<dbReference type="AlphaFoldDB" id="A0A2P5HFV2"/>
<keyword evidence="3" id="KW-1185">Reference proteome</keyword>
<evidence type="ECO:0000256" key="1">
    <source>
        <dbReference type="SAM" id="MobiDB-lite"/>
    </source>
</evidence>
<protein>
    <submittedName>
        <fullName evidence="2">Uncharacterized protein</fullName>
    </submittedName>
</protein>
<dbReference type="Proteomes" id="UP000094444">
    <property type="component" value="Unassembled WGS sequence"/>
</dbReference>
<sequence>MDQSDRSFVLDTLTTADPPDTLKCLAKRLIADGIFDEDFVTQHSREISGIWRAFRQRSAPSPPDSNIGARQDETDSSNSQNGKIALYGRVDNQVEANAISLFHPLRSRFCLAYSRRSTGAVSFIQAQTVKDNSLEPEVDGTVIIQWRYPADAPDGFEDRHDQRARRTLCVVLSADEVTETGMLVDIVFGTSCVADIDQQRSHIPPPCPTSPPTSFSDIDQLDGPARFSFGDAEGAIQQVVPIVHPGSYQLTRPSQAEPTRLFVNQINQPTQVFIFNNYSDPLALVQQISGSMGNQGVAPGPRMAASSMTDAQAAGSAGKRKADGDSQGFGRAKRVHG</sequence>
<feature type="region of interest" description="Disordered" evidence="1">
    <location>
        <begin position="293"/>
        <end position="337"/>
    </location>
</feature>
<reference evidence="2" key="1">
    <citation type="submission" date="2017-09" db="EMBL/GenBank/DDBJ databases">
        <title>Polyketide synthases of a Diaporthe helianthi virulent isolate.</title>
        <authorList>
            <person name="Baroncelli R."/>
        </authorList>
    </citation>
    <scope>NUCLEOTIDE SEQUENCE [LARGE SCALE GENOMIC DNA]</scope>
    <source>
        <strain evidence="2">7/96</strain>
    </source>
</reference>